<reference evidence="1 2" key="1">
    <citation type="submission" date="2018-08" db="EMBL/GenBank/DDBJ databases">
        <title>Acidipila sp. 4G-K13, an acidobacterium isolated from forest soil.</title>
        <authorList>
            <person name="Gao Z.-H."/>
            <person name="Qiu L.-H."/>
        </authorList>
    </citation>
    <scope>NUCLEOTIDE SEQUENCE [LARGE SCALE GENOMIC DNA]</scope>
    <source>
        <strain evidence="1 2">4G-K13</strain>
    </source>
</reference>
<evidence type="ECO:0008006" key="3">
    <source>
        <dbReference type="Google" id="ProtNLM"/>
    </source>
</evidence>
<comment type="caution">
    <text evidence="1">The sequence shown here is derived from an EMBL/GenBank/DDBJ whole genome shotgun (WGS) entry which is preliminary data.</text>
</comment>
<name>A0A372IM98_9BACT</name>
<gene>
    <name evidence="1" type="ORF">D0Y96_11485</name>
</gene>
<dbReference type="AlphaFoldDB" id="A0A372IM98"/>
<sequence length="75" mass="8223">MTEKTGTITKEELQKKLETDPEARAKFLASASKFYDELGLGASHEDITALKTTLGSGSHPLPTPYPIVILLPIRR</sequence>
<dbReference type="EMBL" id="QVQT01000004">
    <property type="protein sequence ID" value="RFU16046.1"/>
    <property type="molecule type" value="Genomic_DNA"/>
</dbReference>
<accession>A0A372IM98</accession>
<evidence type="ECO:0000313" key="2">
    <source>
        <dbReference type="Proteomes" id="UP000264702"/>
    </source>
</evidence>
<proteinExistence type="predicted"/>
<keyword evidence="2" id="KW-1185">Reference proteome</keyword>
<protein>
    <recommendedName>
        <fullName evidence="3">Nif11 domain-containing protein</fullName>
    </recommendedName>
</protein>
<evidence type="ECO:0000313" key="1">
    <source>
        <dbReference type="EMBL" id="RFU16046.1"/>
    </source>
</evidence>
<dbReference type="RefSeq" id="WP_117300006.1">
    <property type="nucleotide sequence ID" value="NZ_QVQT02000004.1"/>
</dbReference>
<dbReference type="Proteomes" id="UP000264702">
    <property type="component" value="Unassembled WGS sequence"/>
</dbReference>
<organism evidence="1 2">
    <name type="scientific">Paracidobacterium acidisoli</name>
    <dbReference type="NCBI Taxonomy" id="2303751"/>
    <lineage>
        <taxon>Bacteria</taxon>
        <taxon>Pseudomonadati</taxon>
        <taxon>Acidobacteriota</taxon>
        <taxon>Terriglobia</taxon>
        <taxon>Terriglobales</taxon>
        <taxon>Acidobacteriaceae</taxon>
        <taxon>Paracidobacterium</taxon>
    </lineage>
</organism>